<dbReference type="InterPro" id="IPR036986">
    <property type="entry name" value="S4_RNA-bd_sf"/>
</dbReference>
<dbReference type="InterPro" id="IPR006145">
    <property type="entry name" value="PsdUridine_synth_RsuA/RluA"/>
</dbReference>
<keyword evidence="5" id="KW-0694">RNA-binding</keyword>
<dbReference type="NCBIfam" id="TIGR00005">
    <property type="entry name" value="rluA_subfam"/>
    <property type="match status" value="1"/>
</dbReference>
<evidence type="ECO:0000313" key="9">
    <source>
        <dbReference type="Proteomes" id="UP000571183"/>
    </source>
</evidence>
<dbReference type="Gene3D" id="3.30.2350.10">
    <property type="entry name" value="Pseudouridine synthase"/>
    <property type="match status" value="1"/>
</dbReference>
<comment type="function">
    <text evidence="6">Responsible for synthesis of pseudouridine from uracil.</text>
</comment>
<dbReference type="InterPro" id="IPR006224">
    <property type="entry name" value="PsdUridine_synth_RluA-like_CS"/>
</dbReference>
<evidence type="ECO:0000256" key="1">
    <source>
        <dbReference type="ARBA" id="ARBA00000073"/>
    </source>
</evidence>
<dbReference type="InterPro" id="IPR006225">
    <property type="entry name" value="PsdUridine_synth_RluC/D"/>
</dbReference>
<dbReference type="PANTHER" id="PTHR21600:SF44">
    <property type="entry name" value="RIBOSOMAL LARGE SUBUNIT PSEUDOURIDINE SYNTHASE D"/>
    <property type="match status" value="1"/>
</dbReference>
<dbReference type="RefSeq" id="WP_124823853.1">
    <property type="nucleotide sequence ID" value="NZ_JACIFD010000012.1"/>
</dbReference>
<sequence>MPQLFTVVPPEMDGMRIDAAISQLTGVSRSWATEIIAADGAQIGNRVLKKSDKLSAGQELMLRWQPKPEPTVVPEIIPGLKIVHDDDELVVVSKPPGVAAHPSNGWYGPTVLGGLAALGYSIATSGAEERQGIVHRLDQGTSGLMVVAKSEYAYAELKRQFKAREVRKIYHTVVHGYPDPLAGTIDAPIGRDNRSAWKFAVTADGRHAITHYETLEIFPAATLLEVGLETGRTHQIRVHMSSLNHPCVGDVTYGADPKMAAQLGLERQWLHAYEIEFTHPGSGERVMFSADYSADLERALEILSS</sequence>
<comment type="similarity">
    <text evidence="2 6">Belongs to the pseudouridine synthase RluA family.</text>
</comment>
<evidence type="ECO:0000256" key="2">
    <source>
        <dbReference type="ARBA" id="ARBA00010876"/>
    </source>
</evidence>
<evidence type="ECO:0000256" key="5">
    <source>
        <dbReference type="PROSITE-ProRule" id="PRU00182"/>
    </source>
</evidence>
<dbReference type="Pfam" id="PF00849">
    <property type="entry name" value="PseudoU_synth_2"/>
    <property type="match status" value="1"/>
</dbReference>
<dbReference type="GO" id="GO:0009982">
    <property type="term" value="F:pseudouridine synthase activity"/>
    <property type="evidence" value="ECO:0007669"/>
    <property type="project" value="InterPro"/>
</dbReference>
<dbReference type="AlphaFoldDB" id="A0A840DP82"/>
<dbReference type="InterPro" id="IPR050188">
    <property type="entry name" value="RluA_PseudoU_synthase"/>
</dbReference>
<dbReference type="GO" id="GO:0140098">
    <property type="term" value="F:catalytic activity, acting on RNA"/>
    <property type="evidence" value="ECO:0007669"/>
    <property type="project" value="UniProtKB-ARBA"/>
</dbReference>
<dbReference type="InterPro" id="IPR020103">
    <property type="entry name" value="PsdUridine_synth_cat_dom_sf"/>
</dbReference>
<dbReference type="PROSITE" id="PS50889">
    <property type="entry name" value="S4"/>
    <property type="match status" value="1"/>
</dbReference>
<protein>
    <recommendedName>
        <fullName evidence="6">Pseudouridine synthase</fullName>
        <ecNumber evidence="6">5.4.99.-</ecNumber>
    </recommendedName>
</protein>
<comment type="catalytic activity">
    <reaction evidence="1 6">
        <text>a uridine in RNA = a pseudouridine in RNA</text>
        <dbReference type="Rhea" id="RHEA:48348"/>
        <dbReference type="Rhea" id="RHEA-COMP:12068"/>
        <dbReference type="Rhea" id="RHEA-COMP:12069"/>
        <dbReference type="ChEBI" id="CHEBI:65314"/>
        <dbReference type="ChEBI" id="CHEBI:65315"/>
    </reaction>
</comment>
<comment type="caution">
    <text evidence="8">The sequence shown here is derived from an EMBL/GenBank/DDBJ whole genome shotgun (WGS) entry which is preliminary data.</text>
</comment>
<dbReference type="Proteomes" id="UP000571183">
    <property type="component" value="Unassembled WGS sequence"/>
</dbReference>
<gene>
    <name evidence="8" type="ORF">F5897_001230</name>
</gene>
<organism evidence="8 9">
    <name type="scientific">Canibacter oris</name>
    <dbReference type="NCBI Taxonomy" id="1365628"/>
    <lineage>
        <taxon>Bacteria</taxon>
        <taxon>Bacillati</taxon>
        <taxon>Actinomycetota</taxon>
        <taxon>Actinomycetes</taxon>
        <taxon>Micrococcales</taxon>
        <taxon>Microbacteriaceae</taxon>
        <taxon>Canibacter</taxon>
    </lineage>
</organism>
<dbReference type="GO" id="GO:0000455">
    <property type="term" value="P:enzyme-directed rRNA pseudouridine synthesis"/>
    <property type="evidence" value="ECO:0007669"/>
    <property type="project" value="TreeGrafter"/>
</dbReference>
<dbReference type="SUPFAM" id="SSF55174">
    <property type="entry name" value="Alpha-L RNA-binding motif"/>
    <property type="match status" value="1"/>
</dbReference>
<dbReference type="EMBL" id="JACIFD010000012">
    <property type="protein sequence ID" value="MBB4071907.1"/>
    <property type="molecule type" value="Genomic_DNA"/>
</dbReference>
<reference evidence="8" key="1">
    <citation type="submission" date="2020-08" db="EMBL/GenBank/DDBJ databases">
        <title>Sequencing the genomes of 1000 actinobacteria strains.</title>
        <authorList>
            <person name="Klenk H.-P."/>
        </authorList>
    </citation>
    <scope>NUCLEOTIDE SEQUENCE [LARGE SCALE GENOMIC DNA]</scope>
    <source>
        <strain evidence="8">DSM 27064</strain>
    </source>
</reference>
<dbReference type="GO" id="GO:0003723">
    <property type="term" value="F:RNA binding"/>
    <property type="evidence" value="ECO:0007669"/>
    <property type="project" value="UniProtKB-KW"/>
</dbReference>
<feature type="active site" evidence="4">
    <location>
        <position position="138"/>
    </location>
</feature>
<dbReference type="PROSITE" id="PS01129">
    <property type="entry name" value="PSI_RLU"/>
    <property type="match status" value="1"/>
</dbReference>
<evidence type="ECO:0000256" key="3">
    <source>
        <dbReference type="ARBA" id="ARBA00023235"/>
    </source>
</evidence>
<keyword evidence="3 6" id="KW-0413">Isomerase</keyword>
<keyword evidence="9" id="KW-1185">Reference proteome</keyword>
<dbReference type="SUPFAM" id="SSF55120">
    <property type="entry name" value="Pseudouridine synthase"/>
    <property type="match status" value="1"/>
</dbReference>
<evidence type="ECO:0000256" key="6">
    <source>
        <dbReference type="RuleBase" id="RU362028"/>
    </source>
</evidence>
<feature type="domain" description="Pseudouridine synthase RsuA/RluA-like" evidence="7">
    <location>
        <begin position="89"/>
        <end position="242"/>
    </location>
</feature>
<name>A0A840DP82_9MICO</name>
<evidence type="ECO:0000256" key="4">
    <source>
        <dbReference type="PIRSR" id="PIRSR606225-1"/>
    </source>
</evidence>
<evidence type="ECO:0000259" key="7">
    <source>
        <dbReference type="Pfam" id="PF00849"/>
    </source>
</evidence>
<dbReference type="PANTHER" id="PTHR21600">
    <property type="entry name" value="MITOCHONDRIAL RNA PSEUDOURIDINE SYNTHASE"/>
    <property type="match status" value="1"/>
</dbReference>
<proteinExistence type="inferred from homology"/>
<dbReference type="Gene3D" id="3.10.290.10">
    <property type="entry name" value="RNA-binding S4 domain"/>
    <property type="match status" value="1"/>
</dbReference>
<dbReference type="EC" id="5.4.99.-" evidence="6"/>
<evidence type="ECO:0000313" key="8">
    <source>
        <dbReference type="EMBL" id="MBB4071907.1"/>
    </source>
</evidence>
<accession>A0A840DP82</accession>
<dbReference type="CDD" id="cd02869">
    <property type="entry name" value="PseudoU_synth_RluA_like"/>
    <property type="match status" value="1"/>
</dbReference>